<evidence type="ECO:0000313" key="3">
    <source>
        <dbReference type="Proteomes" id="UP001172101"/>
    </source>
</evidence>
<proteinExistence type="predicted"/>
<name>A0AA39ZQJ9_9PEZI</name>
<dbReference type="PANTHER" id="PTHR40640:SF1">
    <property type="entry name" value="ANCHORED GLYCOPROTEIN, PUTATIVE (AFU_ORTHOLOGUE AFUA_8G04860)-RELATED"/>
    <property type="match status" value="1"/>
</dbReference>
<sequence length="186" mass="19141">MAFRLCQSLALAGFAAMGVAQTTATTTAATATGTQSVFDLLMPAYYGPTIQASVVSANPTVTTFFIPCPTDVEANLCSAGYNLIHGPSIVEVHITLEASGDLEKTAQDIACQLKAGEAQCTFTYAIGSLSTAGVSTLEQYTSFLEPVTITAGLEKLATKTNGVPRQTQNAVLAGVAVAAMGGVMFM</sequence>
<evidence type="ECO:0000313" key="2">
    <source>
        <dbReference type="EMBL" id="KAK0701816.1"/>
    </source>
</evidence>
<dbReference type="PANTHER" id="PTHR40640">
    <property type="entry name" value="ANCHORED GLYCOPROTEIN, PUTATIVE (AFU_ORTHOLOGUE AFUA_8G04860)-RELATED"/>
    <property type="match status" value="1"/>
</dbReference>
<dbReference type="EMBL" id="JAUIRO010000009">
    <property type="protein sequence ID" value="KAK0701816.1"/>
    <property type="molecule type" value="Genomic_DNA"/>
</dbReference>
<comment type="caution">
    <text evidence="2">The sequence shown here is derived from an EMBL/GenBank/DDBJ whole genome shotgun (WGS) entry which is preliminary data.</text>
</comment>
<dbReference type="Proteomes" id="UP001172101">
    <property type="component" value="Unassembled WGS sequence"/>
</dbReference>
<feature type="chain" id="PRO_5041250078" evidence="1">
    <location>
        <begin position="21"/>
        <end position="186"/>
    </location>
</feature>
<dbReference type="GeneID" id="85318809"/>
<feature type="signal peptide" evidence="1">
    <location>
        <begin position="1"/>
        <end position="20"/>
    </location>
</feature>
<dbReference type="AlphaFoldDB" id="A0AA39ZQJ9"/>
<reference evidence="2" key="1">
    <citation type="submission" date="2023-06" db="EMBL/GenBank/DDBJ databases">
        <title>Genome-scale phylogeny and comparative genomics of the fungal order Sordariales.</title>
        <authorList>
            <consortium name="Lawrence Berkeley National Laboratory"/>
            <person name="Hensen N."/>
            <person name="Bonometti L."/>
            <person name="Westerberg I."/>
            <person name="Brannstrom I.O."/>
            <person name="Guillou S."/>
            <person name="Cros-Aarteil S."/>
            <person name="Calhoun S."/>
            <person name="Haridas S."/>
            <person name="Kuo A."/>
            <person name="Mondo S."/>
            <person name="Pangilinan J."/>
            <person name="Riley R."/>
            <person name="LaButti K."/>
            <person name="Andreopoulos B."/>
            <person name="Lipzen A."/>
            <person name="Chen C."/>
            <person name="Yanf M."/>
            <person name="Daum C."/>
            <person name="Ng V."/>
            <person name="Clum A."/>
            <person name="Steindorff A."/>
            <person name="Ohm R."/>
            <person name="Martin F."/>
            <person name="Silar P."/>
            <person name="Natvig D."/>
            <person name="Lalanne C."/>
            <person name="Gautier V."/>
            <person name="Ament-velasquez S.L."/>
            <person name="Kruys A."/>
            <person name="Hutchinson M.I."/>
            <person name="Powell A.J."/>
            <person name="Barry K."/>
            <person name="Miller A.N."/>
            <person name="Grigoriev I.V."/>
            <person name="Debuchy R."/>
            <person name="Gladieux P."/>
            <person name="Thoren M.H."/>
            <person name="Johannesson H."/>
        </authorList>
    </citation>
    <scope>NUCLEOTIDE SEQUENCE</scope>
    <source>
        <strain evidence="2">SMH2392-1A</strain>
    </source>
</reference>
<evidence type="ECO:0000256" key="1">
    <source>
        <dbReference type="SAM" id="SignalP"/>
    </source>
</evidence>
<gene>
    <name evidence="2" type="ORF">B0T26DRAFT_532332</name>
</gene>
<organism evidence="2 3">
    <name type="scientific">Lasiosphaeria miniovina</name>
    <dbReference type="NCBI Taxonomy" id="1954250"/>
    <lineage>
        <taxon>Eukaryota</taxon>
        <taxon>Fungi</taxon>
        <taxon>Dikarya</taxon>
        <taxon>Ascomycota</taxon>
        <taxon>Pezizomycotina</taxon>
        <taxon>Sordariomycetes</taxon>
        <taxon>Sordariomycetidae</taxon>
        <taxon>Sordariales</taxon>
        <taxon>Lasiosphaeriaceae</taxon>
        <taxon>Lasiosphaeria</taxon>
    </lineage>
</organism>
<keyword evidence="1" id="KW-0732">Signal</keyword>
<dbReference type="RefSeq" id="XP_060289480.1">
    <property type="nucleotide sequence ID" value="XM_060435539.1"/>
</dbReference>
<protein>
    <submittedName>
        <fullName evidence="2">Uncharacterized protein</fullName>
    </submittedName>
</protein>
<keyword evidence="3" id="KW-1185">Reference proteome</keyword>
<accession>A0AA39ZQJ9</accession>